<proteinExistence type="predicted"/>
<dbReference type="Proteomes" id="UP000010077">
    <property type="component" value="Chromosome"/>
</dbReference>
<name>K7YHX8_9PROT</name>
<dbReference type="EMBL" id="CP003539">
    <property type="protein sequence ID" value="AFX99200.1"/>
    <property type="molecule type" value="Genomic_DNA"/>
</dbReference>
<accession>K7YHX8</accession>
<keyword evidence="1" id="KW-0812">Transmembrane</keyword>
<dbReference type="AlphaFoldDB" id="K7YHX8"/>
<evidence type="ECO:0000256" key="1">
    <source>
        <dbReference type="SAM" id="Phobius"/>
    </source>
</evidence>
<gene>
    <name evidence="2" type="ORF">A1OE_1021</name>
</gene>
<dbReference type="STRING" id="1193729.A1OE_1021"/>
<organism evidence="2 3">
    <name type="scientific">Candidatus Endolissoclinum faulkneri L2</name>
    <dbReference type="NCBI Taxonomy" id="1193729"/>
    <lineage>
        <taxon>Bacteria</taxon>
        <taxon>Pseudomonadati</taxon>
        <taxon>Pseudomonadota</taxon>
        <taxon>Alphaproteobacteria</taxon>
        <taxon>Rhodospirillales</taxon>
        <taxon>Rhodospirillaceae</taxon>
        <taxon>Candidatus Endolissoclinum</taxon>
    </lineage>
</organism>
<evidence type="ECO:0000313" key="3">
    <source>
        <dbReference type="Proteomes" id="UP000010077"/>
    </source>
</evidence>
<keyword evidence="3" id="KW-1185">Reference proteome</keyword>
<sequence>MQCQHSMYLSERKIIFYYLYSLLVQILQTAIGFSLKEIAGL</sequence>
<keyword evidence="1" id="KW-1133">Transmembrane helix</keyword>
<reference evidence="2 3" key="1">
    <citation type="journal article" date="2012" name="Proc. Natl. Acad. Sci. U.S.A.">
        <title>Genome streamlining and chemical defense in a coral reef symbiosis.</title>
        <authorList>
            <person name="Kwan J.C."/>
            <person name="Donia M.S."/>
            <person name="Han A.W."/>
            <person name="Hirose E."/>
            <person name="Haygood M.G."/>
            <person name="Schmidt E.W."/>
        </authorList>
    </citation>
    <scope>NUCLEOTIDE SEQUENCE [LARGE SCALE GENOMIC DNA]</scope>
    <source>
        <strain evidence="2 3">L2</strain>
    </source>
</reference>
<evidence type="ECO:0000313" key="2">
    <source>
        <dbReference type="EMBL" id="AFX99200.1"/>
    </source>
</evidence>
<feature type="transmembrane region" description="Helical" evidence="1">
    <location>
        <begin position="15"/>
        <end position="35"/>
    </location>
</feature>
<dbReference type="HOGENOM" id="CLU_3267267_0_0_5"/>
<dbReference type="KEGG" id="thal:A1OE_1021"/>
<protein>
    <submittedName>
        <fullName evidence="2">Uncharacterized protein</fullName>
    </submittedName>
</protein>
<keyword evidence="1" id="KW-0472">Membrane</keyword>